<proteinExistence type="predicted"/>
<sequence length="105" mass="12111">MHRRASEASNVRYLSARPVGLGGYADKDERETGGEKLEQKKTKWIESQEGRQEEIERSTNIEWQEGLFVEKAQLTSCSHCPKAFQYFYILASRHSVLAKCLCRQT</sequence>
<accession>A0AAV4CNK7</accession>
<dbReference type="AlphaFoldDB" id="A0AAV4CNK7"/>
<reference evidence="2 3" key="1">
    <citation type="journal article" date="2021" name="Elife">
        <title>Chloroplast acquisition without the gene transfer in kleptoplastic sea slugs, Plakobranchus ocellatus.</title>
        <authorList>
            <person name="Maeda T."/>
            <person name="Takahashi S."/>
            <person name="Yoshida T."/>
            <person name="Shimamura S."/>
            <person name="Takaki Y."/>
            <person name="Nagai Y."/>
            <person name="Toyoda A."/>
            <person name="Suzuki Y."/>
            <person name="Arimoto A."/>
            <person name="Ishii H."/>
            <person name="Satoh N."/>
            <person name="Nishiyama T."/>
            <person name="Hasebe M."/>
            <person name="Maruyama T."/>
            <person name="Minagawa J."/>
            <person name="Obokata J."/>
            <person name="Shigenobu S."/>
        </authorList>
    </citation>
    <scope>NUCLEOTIDE SEQUENCE [LARGE SCALE GENOMIC DNA]</scope>
</reference>
<dbReference type="GO" id="GO:0051213">
    <property type="term" value="F:dioxygenase activity"/>
    <property type="evidence" value="ECO:0007669"/>
    <property type="project" value="UniProtKB-KW"/>
</dbReference>
<organism evidence="2 3">
    <name type="scientific">Plakobranchus ocellatus</name>
    <dbReference type="NCBI Taxonomy" id="259542"/>
    <lineage>
        <taxon>Eukaryota</taxon>
        <taxon>Metazoa</taxon>
        <taxon>Spiralia</taxon>
        <taxon>Lophotrochozoa</taxon>
        <taxon>Mollusca</taxon>
        <taxon>Gastropoda</taxon>
        <taxon>Heterobranchia</taxon>
        <taxon>Euthyneura</taxon>
        <taxon>Panpulmonata</taxon>
        <taxon>Sacoglossa</taxon>
        <taxon>Placobranchoidea</taxon>
        <taxon>Plakobranchidae</taxon>
        <taxon>Plakobranchus</taxon>
    </lineage>
</organism>
<name>A0AAV4CNK7_9GAST</name>
<gene>
    <name evidence="2" type="ORF">PoB_005998300</name>
</gene>
<evidence type="ECO:0000313" key="2">
    <source>
        <dbReference type="EMBL" id="GFO33478.1"/>
    </source>
</evidence>
<evidence type="ECO:0000256" key="1">
    <source>
        <dbReference type="SAM" id="MobiDB-lite"/>
    </source>
</evidence>
<keyword evidence="3" id="KW-1185">Reference proteome</keyword>
<protein>
    <submittedName>
        <fullName evidence="2">Phytanoyl-coa dioxygenase</fullName>
    </submittedName>
</protein>
<keyword evidence="2" id="KW-0560">Oxidoreductase</keyword>
<feature type="region of interest" description="Disordered" evidence="1">
    <location>
        <begin position="20"/>
        <end position="56"/>
    </location>
</feature>
<dbReference type="Proteomes" id="UP000735302">
    <property type="component" value="Unassembled WGS sequence"/>
</dbReference>
<feature type="compositionally biased region" description="Basic and acidic residues" evidence="1">
    <location>
        <begin position="25"/>
        <end position="56"/>
    </location>
</feature>
<keyword evidence="2" id="KW-0223">Dioxygenase</keyword>
<evidence type="ECO:0000313" key="3">
    <source>
        <dbReference type="Proteomes" id="UP000735302"/>
    </source>
</evidence>
<dbReference type="EMBL" id="BLXT01006771">
    <property type="protein sequence ID" value="GFO33478.1"/>
    <property type="molecule type" value="Genomic_DNA"/>
</dbReference>
<comment type="caution">
    <text evidence="2">The sequence shown here is derived from an EMBL/GenBank/DDBJ whole genome shotgun (WGS) entry which is preliminary data.</text>
</comment>